<proteinExistence type="predicted"/>
<keyword evidence="1" id="KW-1133">Transmembrane helix</keyword>
<protein>
    <submittedName>
        <fullName evidence="2">Membrane protein</fullName>
    </submittedName>
</protein>
<reference evidence="2" key="2">
    <citation type="journal article" date="2014" name="ISME J.">
        <title>Microbial stratification in low pH oxic and suboxic macroscopic growths along an acid mine drainage.</title>
        <authorList>
            <person name="Mendez-Garcia C."/>
            <person name="Mesa V."/>
            <person name="Sprenger R.R."/>
            <person name="Richter M."/>
            <person name="Diez M.S."/>
            <person name="Solano J."/>
            <person name="Bargiela R."/>
            <person name="Golyshina O.V."/>
            <person name="Manteca A."/>
            <person name="Ramos J.L."/>
            <person name="Gallego J.R."/>
            <person name="Llorente I."/>
            <person name="Martins Dos Santos V.A."/>
            <person name="Jensen O.N."/>
            <person name="Pelaez A.I."/>
            <person name="Sanchez J."/>
            <person name="Ferrer M."/>
        </authorList>
    </citation>
    <scope>NUCLEOTIDE SEQUENCE</scope>
</reference>
<organism evidence="2">
    <name type="scientific">mine drainage metagenome</name>
    <dbReference type="NCBI Taxonomy" id="410659"/>
    <lineage>
        <taxon>unclassified sequences</taxon>
        <taxon>metagenomes</taxon>
        <taxon>ecological metagenomes</taxon>
    </lineage>
</organism>
<evidence type="ECO:0000256" key="1">
    <source>
        <dbReference type="SAM" id="Phobius"/>
    </source>
</evidence>
<feature type="transmembrane region" description="Helical" evidence="1">
    <location>
        <begin position="29"/>
        <end position="51"/>
    </location>
</feature>
<keyword evidence="1" id="KW-0812">Transmembrane</keyword>
<feature type="transmembrane region" description="Helical" evidence="1">
    <location>
        <begin position="57"/>
        <end position="80"/>
    </location>
</feature>
<comment type="caution">
    <text evidence="2">The sequence shown here is derived from an EMBL/GenBank/DDBJ whole genome shotgun (WGS) entry which is preliminary data.</text>
</comment>
<feature type="transmembrane region" description="Helical" evidence="1">
    <location>
        <begin position="6"/>
        <end position="22"/>
    </location>
</feature>
<dbReference type="GO" id="GO:0055085">
    <property type="term" value="P:transmembrane transport"/>
    <property type="evidence" value="ECO:0007669"/>
    <property type="project" value="InterPro"/>
</dbReference>
<dbReference type="AlphaFoldDB" id="T1BIK8"/>
<dbReference type="GO" id="GO:0016020">
    <property type="term" value="C:membrane"/>
    <property type="evidence" value="ECO:0007669"/>
    <property type="project" value="UniProtKB-SubCell"/>
</dbReference>
<reference evidence="2" key="1">
    <citation type="submission" date="2013-08" db="EMBL/GenBank/DDBJ databases">
        <authorList>
            <person name="Mendez C."/>
            <person name="Richter M."/>
            <person name="Ferrer M."/>
            <person name="Sanchez J."/>
        </authorList>
    </citation>
    <scope>NUCLEOTIDE SEQUENCE</scope>
</reference>
<feature type="non-terminal residue" evidence="2">
    <location>
        <position position="93"/>
    </location>
</feature>
<evidence type="ECO:0000313" key="2">
    <source>
        <dbReference type="EMBL" id="EQD72796.1"/>
    </source>
</evidence>
<keyword evidence="1" id="KW-0472">Membrane</keyword>
<gene>
    <name evidence="2" type="ORF">B1B_03555</name>
</gene>
<accession>T1BIK8</accession>
<dbReference type="EMBL" id="AUZY01002193">
    <property type="protein sequence ID" value="EQD72796.1"/>
    <property type="molecule type" value="Genomic_DNA"/>
</dbReference>
<sequence>MLVPADDVVFGILGVGVTLFAWQKIRYDLVAVLMLLALGLSGVIPFTGLFLGFASSAVITIISALVLARALVNSGALFGVARGLHRLRYGPTL</sequence>
<name>T1BIK8_9ZZZZ</name>